<dbReference type="PANTHER" id="PTHR11236:SF48">
    <property type="entry name" value="ISOCHORISMATE SYNTHASE MENF"/>
    <property type="match status" value="1"/>
</dbReference>
<organism evidence="12 13">
    <name type="scientific">Vicingus serpentipes</name>
    <dbReference type="NCBI Taxonomy" id="1926625"/>
    <lineage>
        <taxon>Bacteria</taxon>
        <taxon>Pseudomonadati</taxon>
        <taxon>Bacteroidota</taxon>
        <taxon>Flavobacteriia</taxon>
        <taxon>Flavobacteriales</taxon>
        <taxon>Vicingaceae</taxon>
        <taxon>Vicingus</taxon>
    </lineage>
</organism>
<feature type="domain" description="Chorismate-utilising enzyme C-terminal" evidence="10">
    <location>
        <begin position="195"/>
        <end position="444"/>
    </location>
</feature>
<evidence type="ECO:0000256" key="6">
    <source>
        <dbReference type="ARBA" id="ARBA00023239"/>
    </source>
</evidence>
<dbReference type="InterPro" id="IPR015890">
    <property type="entry name" value="Chorismate_C"/>
</dbReference>
<dbReference type="AlphaFoldDB" id="A0A5C6RPM9"/>
<comment type="function">
    <text evidence="7">Part of a heterotetrameric complex that catalyzes the two-step biosynthesis of anthranilate, an intermediate in the biosynthesis of L-tryptophan. In the first step, the glutamine-binding beta subunit (TrpG) of anthranilate synthase (AS) provides the glutamine amidotransferase activity which generates ammonia as a substrate that, along with chorismate, is used in the second step, catalyzed by the large alpha subunit of AS (TrpE) to produce anthranilate. In the absence of TrpG, TrpE can synthesize anthranilate directly from chorismate and high concentrations of ammonia.</text>
</comment>
<dbReference type="Pfam" id="PF04715">
    <property type="entry name" value="Anth_synt_I_N"/>
    <property type="match status" value="1"/>
</dbReference>
<keyword evidence="6" id="KW-0456">Lyase</keyword>
<evidence type="ECO:0000256" key="7">
    <source>
        <dbReference type="ARBA" id="ARBA00025634"/>
    </source>
</evidence>
<dbReference type="Proteomes" id="UP000321721">
    <property type="component" value="Unassembled WGS sequence"/>
</dbReference>
<dbReference type="Pfam" id="PF00425">
    <property type="entry name" value="Chorismate_bind"/>
    <property type="match status" value="1"/>
</dbReference>
<evidence type="ECO:0000259" key="11">
    <source>
        <dbReference type="Pfam" id="PF04715"/>
    </source>
</evidence>
<dbReference type="PANTHER" id="PTHR11236">
    <property type="entry name" value="AMINOBENZOATE/ANTHRANILATE SYNTHASE"/>
    <property type="match status" value="1"/>
</dbReference>
<keyword evidence="9" id="KW-0175">Coiled coil</keyword>
<dbReference type="PRINTS" id="PR00095">
    <property type="entry name" value="ANTSNTHASEI"/>
</dbReference>
<evidence type="ECO:0000256" key="3">
    <source>
        <dbReference type="ARBA" id="ARBA00020653"/>
    </source>
</evidence>
<dbReference type="GO" id="GO:0004049">
    <property type="term" value="F:anthranilate synthase activity"/>
    <property type="evidence" value="ECO:0007669"/>
    <property type="project" value="UniProtKB-EC"/>
</dbReference>
<sequence length="458" mass="51818">MNITTNTTTFLADTITPVGLHLNLRDKFYNSFLLESSDYHSNENALSFICLAPLATFKVESNSIQISGLGLDKNATIIQGSDVTLGLQQFINQFPVKEKTINGIFGYTAYDAIQYFEKINIKKNKKENAIPIINYSFYKYIIQINHFKNELTIIENLVDDEISEIDKIEKLVKTTSHPQYNFKLEGEQHSNLTDDDFKEMVKKGKFHCQRGDVFQIVLSRQFLQKFKGDEFNVYRALRSVNPSPYLFYFDFGDYKLFGSSPEAQIKVENGKATINPIAGTFKRTGNDIEDRELAEKLAADPKETAEHNMLVDLARNDLSKHGKNVRVKTYKEVQFYSHVIHLVSEVTADINQKESVQLFADTFPAGTLSGAPKYKALKLIEEYENTNRGFYGGAIGYFGFDGSVNHAITIRSFLSKKNTLYSQAGAGVVIKSNEESEMQEVKNKLGALQQALKLAEQL</sequence>
<feature type="domain" description="Anthranilate synthase component I N-terminal" evidence="11">
    <location>
        <begin position="13"/>
        <end position="153"/>
    </location>
</feature>
<evidence type="ECO:0000256" key="5">
    <source>
        <dbReference type="ARBA" id="ARBA00022842"/>
    </source>
</evidence>
<comment type="caution">
    <text evidence="12">The sequence shown here is derived from an EMBL/GenBank/DDBJ whole genome shotgun (WGS) entry which is preliminary data.</text>
</comment>
<dbReference type="EMBL" id="VOOS01000005">
    <property type="protein sequence ID" value="TXB64298.1"/>
    <property type="molecule type" value="Genomic_DNA"/>
</dbReference>
<evidence type="ECO:0000256" key="4">
    <source>
        <dbReference type="ARBA" id="ARBA00022723"/>
    </source>
</evidence>
<name>A0A5C6RPM9_9FLAO</name>
<dbReference type="GO" id="GO:0000162">
    <property type="term" value="P:L-tryptophan biosynthetic process"/>
    <property type="evidence" value="ECO:0007669"/>
    <property type="project" value="TreeGrafter"/>
</dbReference>
<reference evidence="12 13" key="1">
    <citation type="submission" date="2019-08" db="EMBL/GenBank/DDBJ databases">
        <title>Genome of Vicingus serpentipes NCIMB 15042.</title>
        <authorList>
            <person name="Bowman J.P."/>
        </authorList>
    </citation>
    <scope>NUCLEOTIDE SEQUENCE [LARGE SCALE GENOMIC DNA]</scope>
    <source>
        <strain evidence="12 13">NCIMB 15042</strain>
    </source>
</reference>
<dbReference type="GO" id="GO:0046872">
    <property type="term" value="F:metal ion binding"/>
    <property type="evidence" value="ECO:0007669"/>
    <property type="project" value="UniProtKB-KW"/>
</dbReference>
<comment type="catalytic activity">
    <reaction evidence="8">
        <text>chorismate + L-glutamine = anthranilate + pyruvate + L-glutamate + H(+)</text>
        <dbReference type="Rhea" id="RHEA:21732"/>
        <dbReference type="ChEBI" id="CHEBI:15361"/>
        <dbReference type="ChEBI" id="CHEBI:15378"/>
        <dbReference type="ChEBI" id="CHEBI:16567"/>
        <dbReference type="ChEBI" id="CHEBI:29748"/>
        <dbReference type="ChEBI" id="CHEBI:29985"/>
        <dbReference type="ChEBI" id="CHEBI:58359"/>
        <dbReference type="EC" id="4.1.3.27"/>
    </reaction>
</comment>
<evidence type="ECO:0000256" key="9">
    <source>
        <dbReference type="SAM" id="Coils"/>
    </source>
</evidence>
<gene>
    <name evidence="12" type="ORF">FRY74_10925</name>
</gene>
<dbReference type="InterPro" id="IPR005801">
    <property type="entry name" value="ADC_synthase"/>
</dbReference>
<keyword evidence="5" id="KW-0460">Magnesium</keyword>
<comment type="cofactor">
    <cofactor evidence="1">
        <name>Mg(2+)</name>
        <dbReference type="ChEBI" id="CHEBI:18420"/>
    </cofactor>
</comment>
<feature type="coiled-coil region" evidence="9">
    <location>
        <begin position="431"/>
        <end position="458"/>
    </location>
</feature>
<comment type="subunit">
    <text evidence="2">Heterotetramer consisting of two non-identical subunits: a beta subunit (TrpG) and a large alpha subunit (TrpE).</text>
</comment>
<evidence type="ECO:0000256" key="1">
    <source>
        <dbReference type="ARBA" id="ARBA00001946"/>
    </source>
</evidence>
<evidence type="ECO:0000259" key="10">
    <source>
        <dbReference type="Pfam" id="PF00425"/>
    </source>
</evidence>
<proteinExistence type="predicted"/>
<dbReference type="InterPro" id="IPR019999">
    <property type="entry name" value="Anth_synth_I-like"/>
</dbReference>
<accession>A0A5C6RPM9</accession>
<protein>
    <recommendedName>
        <fullName evidence="3">Anthranilate synthase component 1</fullName>
    </recommendedName>
</protein>
<evidence type="ECO:0000313" key="13">
    <source>
        <dbReference type="Proteomes" id="UP000321721"/>
    </source>
</evidence>
<dbReference type="SUPFAM" id="SSF56322">
    <property type="entry name" value="ADC synthase"/>
    <property type="match status" value="1"/>
</dbReference>
<dbReference type="InterPro" id="IPR006805">
    <property type="entry name" value="Anth_synth_I_N"/>
</dbReference>
<evidence type="ECO:0000256" key="8">
    <source>
        <dbReference type="ARBA" id="ARBA00047683"/>
    </source>
</evidence>
<evidence type="ECO:0000256" key="2">
    <source>
        <dbReference type="ARBA" id="ARBA00011575"/>
    </source>
</evidence>
<keyword evidence="4" id="KW-0479">Metal-binding</keyword>
<dbReference type="OrthoDB" id="9803598at2"/>
<dbReference type="Gene3D" id="3.60.120.10">
    <property type="entry name" value="Anthranilate synthase"/>
    <property type="match status" value="1"/>
</dbReference>
<dbReference type="RefSeq" id="WP_147101505.1">
    <property type="nucleotide sequence ID" value="NZ_VOOS01000005.1"/>
</dbReference>
<keyword evidence="13" id="KW-1185">Reference proteome</keyword>
<evidence type="ECO:0000313" key="12">
    <source>
        <dbReference type="EMBL" id="TXB64298.1"/>
    </source>
</evidence>